<name>A0A1A9VMN6_GLOAU</name>
<accession>A0A1A9VMN6</accession>
<dbReference type="VEuPathDB" id="VectorBase:GAUT041886"/>
<proteinExistence type="predicted"/>
<evidence type="ECO:0000313" key="1">
    <source>
        <dbReference type="EnsemblMetazoa" id="GAUT041886-PA"/>
    </source>
</evidence>
<dbReference type="EnsemblMetazoa" id="GAUT041886-RA">
    <property type="protein sequence ID" value="GAUT041886-PA"/>
    <property type="gene ID" value="GAUT041886"/>
</dbReference>
<dbReference type="Proteomes" id="UP000078200">
    <property type="component" value="Unassembled WGS sequence"/>
</dbReference>
<sequence>MQSVPLNGNILKAGHFGHIKRTSRKLNNNDYCNVRMHQKSMRETKSTIPKAENFYGNVTKKIAETQQTNAAFINYLVEFGKQHTIPCRLYDDVTHWQPLSFTIKEFG</sequence>
<evidence type="ECO:0000313" key="2">
    <source>
        <dbReference type="Proteomes" id="UP000078200"/>
    </source>
</evidence>
<keyword evidence="2" id="KW-1185">Reference proteome</keyword>
<dbReference type="AlphaFoldDB" id="A0A1A9VMN6"/>
<organism evidence="1 2">
    <name type="scientific">Glossina austeni</name>
    <name type="common">Savannah tsetse fly</name>
    <dbReference type="NCBI Taxonomy" id="7395"/>
    <lineage>
        <taxon>Eukaryota</taxon>
        <taxon>Metazoa</taxon>
        <taxon>Ecdysozoa</taxon>
        <taxon>Arthropoda</taxon>
        <taxon>Hexapoda</taxon>
        <taxon>Insecta</taxon>
        <taxon>Pterygota</taxon>
        <taxon>Neoptera</taxon>
        <taxon>Endopterygota</taxon>
        <taxon>Diptera</taxon>
        <taxon>Brachycera</taxon>
        <taxon>Muscomorpha</taxon>
        <taxon>Hippoboscoidea</taxon>
        <taxon>Glossinidae</taxon>
        <taxon>Glossina</taxon>
    </lineage>
</organism>
<protein>
    <submittedName>
        <fullName evidence="1">Uncharacterized protein</fullName>
    </submittedName>
</protein>
<reference evidence="1" key="1">
    <citation type="submission" date="2020-05" db="UniProtKB">
        <authorList>
            <consortium name="EnsemblMetazoa"/>
        </authorList>
    </citation>
    <scope>IDENTIFICATION</scope>
    <source>
        <strain evidence="1">TTRI</strain>
    </source>
</reference>